<reference evidence="3 4" key="4">
    <citation type="journal article" date="2020" name="Sci. Rep.">
        <title>beta-carboline chemical signals induce reveromycin production through a LuxR family regulator in Streptomyces sp. SN-593.</title>
        <authorList>
            <person name="Panthee S."/>
            <person name="Kito N."/>
            <person name="Hayashi T."/>
            <person name="Shimizu T."/>
            <person name="Ishikawa J."/>
            <person name="Hamamoto H."/>
            <person name="Osada H."/>
            <person name="Takahashi S."/>
        </authorList>
    </citation>
    <scope>NUCLEOTIDE SEQUENCE [LARGE SCALE GENOMIC DNA]</scope>
    <source>
        <strain evidence="3 4">SN-593</strain>
    </source>
</reference>
<sequence length="595" mass="60661">MKRILSAVVLPAAALVAVMAPPAAAAGPPAPPDANLAAAYDNAGISTAAVPTAADLDGLGNSFVAEDLAAAGWGPGAAVTVDGTRLTMPRATPGQPDNVIADGQRIALHGSGSALTFLVTGTGADAAGSGTVTYTDGSSQSYRLTAPDWYSGPSDELAVRTARRDTPAGPTALDVKLYAVSVPLDARRRPASVTLPTVTGTGGGPAPELHVFALGLRPEPAGWTATWSTAVDDGLAPYVWTDRTLRMVEHTSVGGNRVRIRLDNSFGPAPLTVGHATIAVRASGAVPAAAPVTLTFGGKRQATMPAGGQAYSDPLPFSVPADSDLLVSVYLPGTVQFAPMHSQGLQDMYSTADGGTDHAADGADFPVNNLFGFWTVLSGIEVTGPSHSTVVALGDSITDGYASTVNGNQRWPNYLAQRLLAKDGPTAPAVADEGISGNRVLTDAFNGLPNTGTAGVKATARLDRDVFAQAGVRTVVVLEGINDVDSDASADDVIAGLEQIAATAHAYGLRVVVGTLTPAGGCGCTDPARAAARDRINSFIRDNGGAFDAWVDFDAAVRDPADPEAMLPQYDSGDHLHPNGAGYRAMADAIDLATL</sequence>
<proteinExistence type="predicted"/>
<dbReference type="Pfam" id="PF13472">
    <property type="entry name" value="Lipase_GDSL_2"/>
    <property type="match status" value="1"/>
</dbReference>
<gene>
    <name evidence="3" type="ORF">RVR_9850</name>
</gene>
<feature type="domain" description="SGNH hydrolase-type esterase" evidence="2">
    <location>
        <begin position="392"/>
        <end position="585"/>
    </location>
</feature>
<evidence type="ECO:0000313" key="3">
    <source>
        <dbReference type="EMBL" id="BBB02121.1"/>
    </source>
</evidence>
<keyword evidence="4" id="KW-1185">Reference proteome</keyword>
<reference evidence="3 4" key="1">
    <citation type="journal article" date="2010" name="J. Bacteriol.">
        <title>Biochemical characterization of a novel indole prenyltransferase from Streptomyces sp. SN-593.</title>
        <authorList>
            <person name="Takahashi S."/>
            <person name="Takagi H."/>
            <person name="Toyoda A."/>
            <person name="Uramoto M."/>
            <person name="Nogawa T."/>
            <person name="Ueki M."/>
            <person name="Sakaki Y."/>
            <person name="Osada H."/>
        </authorList>
    </citation>
    <scope>NUCLEOTIDE SEQUENCE [LARGE SCALE GENOMIC DNA]</scope>
    <source>
        <strain evidence="3 4">SN-593</strain>
    </source>
</reference>
<reference evidence="3 4" key="2">
    <citation type="journal article" date="2011" name="J. Antibiot.">
        <title>Furaquinocins I and J: novel polyketide isoprenoid hybrid compounds from Streptomyces reveromyceticus SN-593.</title>
        <authorList>
            <person name="Panthee S."/>
            <person name="Takahashi S."/>
            <person name="Takagi H."/>
            <person name="Nogawa T."/>
            <person name="Oowada E."/>
            <person name="Uramoto M."/>
            <person name="Osada H."/>
        </authorList>
    </citation>
    <scope>NUCLEOTIDE SEQUENCE [LARGE SCALE GENOMIC DNA]</scope>
    <source>
        <strain evidence="3 4">SN-593</strain>
    </source>
</reference>
<dbReference type="CDD" id="cd01830">
    <property type="entry name" value="XynE_like"/>
    <property type="match status" value="1"/>
</dbReference>
<reference evidence="3 4" key="3">
    <citation type="journal article" date="2011" name="Nat. Chem. Biol.">
        <title>Reveromycin A biosynthesis uses RevG and RevJ for stereospecific spiroacetal formation.</title>
        <authorList>
            <person name="Takahashi S."/>
            <person name="Toyoda A."/>
            <person name="Sekiyama Y."/>
            <person name="Takagi H."/>
            <person name="Nogawa T."/>
            <person name="Uramoto M."/>
            <person name="Suzuki R."/>
            <person name="Koshino H."/>
            <person name="Kumano T."/>
            <person name="Panthee S."/>
            <person name="Dairi T."/>
            <person name="Ishikawa J."/>
            <person name="Ikeda H."/>
            <person name="Sakaki Y."/>
            <person name="Osada H."/>
        </authorList>
    </citation>
    <scope>NUCLEOTIDE SEQUENCE [LARGE SCALE GENOMIC DNA]</scope>
    <source>
        <strain evidence="3 4">SN-593</strain>
    </source>
</reference>
<organism evidence="3 4">
    <name type="scientific">Actinacidiphila reveromycinica</name>
    <dbReference type="NCBI Taxonomy" id="659352"/>
    <lineage>
        <taxon>Bacteria</taxon>
        <taxon>Bacillati</taxon>
        <taxon>Actinomycetota</taxon>
        <taxon>Actinomycetes</taxon>
        <taxon>Kitasatosporales</taxon>
        <taxon>Streptomycetaceae</taxon>
        <taxon>Actinacidiphila</taxon>
    </lineage>
</organism>
<dbReference type="SUPFAM" id="SSF52266">
    <property type="entry name" value="SGNH hydrolase"/>
    <property type="match status" value="1"/>
</dbReference>
<dbReference type="InterPro" id="IPR013830">
    <property type="entry name" value="SGNH_hydro"/>
</dbReference>
<dbReference type="AlphaFoldDB" id="A0A7U3UXL8"/>
<dbReference type="Gene3D" id="3.40.50.1110">
    <property type="entry name" value="SGNH hydrolase"/>
    <property type="match status" value="1"/>
</dbReference>
<evidence type="ECO:0000256" key="1">
    <source>
        <dbReference type="SAM" id="SignalP"/>
    </source>
</evidence>
<dbReference type="InterPro" id="IPR036514">
    <property type="entry name" value="SGNH_hydro_sf"/>
</dbReference>
<dbReference type="KEGG" id="arev:RVR_9850"/>
<protein>
    <submittedName>
        <fullName evidence="3">Putative secreted protein</fullName>
    </submittedName>
</protein>
<accession>A0A7U3UXL8</accession>
<dbReference type="PANTHER" id="PTHR43784:SF2">
    <property type="entry name" value="GDSL-LIKE LIPASE_ACYLHYDROLASE, PUTATIVE (AFU_ORTHOLOGUE AFUA_2G00820)-RELATED"/>
    <property type="match status" value="1"/>
</dbReference>
<dbReference type="RefSeq" id="WP_237405162.1">
    <property type="nucleotide sequence ID" value="NZ_AP018365.1"/>
</dbReference>
<dbReference type="Proteomes" id="UP000595703">
    <property type="component" value="Chromosome"/>
</dbReference>
<feature type="chain" id="PRO_5032702171" evidence="1">
    <location>
        <begin position="26"/>
        <end position="595"/>
    </location>
</feature>
<evidence type="ECO:0000313" key="4">
    <source>
        <dbReference type="Proteomes" id="UP000595703"/>
    </source>
</evidence>
<evidence type="ECO:0000259" key="2">
    <source>
        <dbReference type="Pfam" id="PF13472"/>
    </source>
</evidence>
<dbReference type="EMBL" id="AP018365">
    <property type="protein sequence ID" value="BBB02121.1"/>
    <property type="molecule type" value="Genomic_DNA"/>
</dbReference>
<feature type="signal peptide" evidence="1">
    <location>
        <begin position="1"/>
        <end position="25"/>
    </location>
</feature>
<dbReference type="PANTHER" id="PTHR43784">
    <property type="entry name" value="GDSL-LIKE LIPASE/ACYLHYDROLASE, PUTATIVE (AFU_ORTHOLOGUE AFUA_2G00820)-RELATED"/>
    <property type="match status" value="1"/>
</dbReference>
<name>A0A7U3UXL8_9ACTN</name>
<keyword evidence="1" id="KW-0732">Signal</keyword>
<dbReference type="InterPro" id="IPR053140">
    <property type="entry name" value="GDSL_Rv0518-like"/>
</dbReference>